<dbReference type="Gene3D" id="3.40.50.300">
    <property type="entry name" value="P-loop containing nucleotide triphosphate hydrolases"/>
    <property type="match status" value="1"/>
</dbReference>
<sequence>MSKKFRMFSGPNGSGKSTLIQEVKKNYNVGFFINADEIEVKVNKFKFLDISEFTNKSINQNNWNSFLASLNTNDIRIKEEFPEIIISDKFLICKKGINSYQAAIMAEFFRNILLENEKTFSFETVMSHPSKVDFLKKAKQAGFSTYLYFICTQDPKINIQRIINRVVKGGHDVDQQKTVQRYYRSLELLYDAFMISDRAFVIDSSNRNRDVIVEKNKNIITIHNQNIPEWIAKYLLNKLDY</sequence>
<dbReference type="PANTHER" id="PTHR39206">
    <property type="entry name" value="SLL8004 PROTEIN"/>
    <property type="match status" value="1"/>
</dbReference>
<reference evidence="2" key="1">
    <citation type="submission" date="2017-01" db="EMBL/GenBank/DDBJ databases">
        <authorList>
            <person name="Varghese N."/>
            <person name="Submissions S."/>
        </authorList>
    </citation>
    <scope>NUCLEOTIDE SEQUENCE [LARGE SCALE GENOMIC DNA]</scope>
    <source>
        <strain evidence="2">DSM 46698</strain>
    </source>
</reference>
<evidence type="ECO:0000313" key="1">
    <source>
        <dbReference type="EMBL" id="SIT18621.1"/>
    </source>
</evidence>
<protein>
    <submittedName>
        <fullName evidence="1">Predicted ABC-type ATPase</fullName>
    </submittedName>
</protein>
<dbReference type="PANTHER" id="PTHR39206:SF1">
    <property type="entry name" value="SLL8004 PROTEIN"/>
    <property type="match status" value="1"/>
</dbReference>
<keyword evidence="2" id="KW-1185">Reference proteome</keyword>
<gene>
    <name evidence="1" type="ORF">SAMN05421761_1421</name>
</gene>
<proteinExistence type="predicted"/>
<dbReference type="Proteomes" id="UP000186026">
    <property type="component" value="Unassembled WGS sequence"/>
</dbReference>
<dbReference type="SUPFAM" id="SSF52540">
    <property type="entry name" value="P-loop containing nucleoside triphosphate hydrolases"/>
    <property type="match status" value="1"/>
</dbReference>
<dbReference type="STRING" id="529505.SAMN05421761_1421"/>
<dbReference type="InterPro" id="IPR027417">
    <property type="entry name" value="P-loop_NTPase"/>
</dbReference>
<dbReference type="AlphaFoldDB" id="A0A1N7Q720"/>
<organism evidence="1 2">
    <name type="scientific">Belliella pelovolcani</name>
    <dbReference type="NCBI Taxonomy" id="529505"/>
    <lineage>
        <taxon>Bacteria</taxon>
        <taxon>Pseudomonadati</taxon>
        <taxon>Bacteroidota</taxon>
        <taxon>Cytophagia</taxon>
        <taxon>Cytophagales</taxon>
        <taxon>Cyclobacteriaceae</taxon>
        <taxon>Belliella</taxon>
    </lineage>
</organism>
<evidence type="ECO:0000313" key="2">
    <source>
        <dbReference type="Proteomes" id="UP000186026"/>
    </source>
</evidence>
<name>A0A1N7Q720_9BACT</name>
<accession>A0A1N7Q720</accession>
<dbReference type="EMBL" id="FTOP01000042">
    <property type="protein sequence ID" value="SIT18621.1"/>
    <property type="molecule type" value="Genomic_DNA"/>
</dbReference>